<keyword evidence="9" id="KW-1185">Reference proteome</keyword>
<reference evidence="9" key="1">
    <citation type="submission" date="2016-10" db="EMBL/GenBank/DDBJ databases">
        <authorList>
            <person name="Varghese N."/>
            <person name="Submissions S."/>
        </authorList>
    </citation>
    <scope>NUCLEOTIDE SEQUENCE [LARGE SCALE GENOMIC DNA]</scope>
    <source>
        <strain evidence="9">DSM 22017</strain>
    </source>
</reference>
<dbReference type="EMBL" id="FNRT01000002">
    <property type="protein sequence ID" value="SEC92816.1"/>
    <property type="molecule type" value="Genomic_DNA"/>
</dbReference>
<dbReference type="PANTHER" id="PTHR30287">
    <property type="entry name" value="MEMBRANE COMPONENT OF PREDICTED ABC SUPERFAMILY METABOLITE UPTAKE TRANSPORTER"/>
    <property type="match status" value="1"/>
</dbReference>
<feature type="transmembrane region" description="Helical" evidence="6">
    <location>
        <begin position="311"/>
        <end position="331"/>
    </location>
</feature>
<name>A0A1H4WHL9_9ACTN</name>
<evidence type="ECO:0000313" key="9">
    <source>
        <dbReference type="Proteomes" id="UP000198742"/>
    </source>
</evidence>
<dbReference type="Pfam" id="PF02687">
    <property type="entry name" value="FtsX"/>
    <property type="match status" value="1"/>
</dbReference>
<sequence length="720" mass="73569">MSEEAAGALGLRAGDRVLAKDQQGRQVLVRITGTFAAADPDDEIWQVAPRVLHPVSGTAEGVPYTSAAALVSTASLPDLRYALPGDAVTHRVVFSPDASRVRWRRAASLEQSVVSLQSSAALAQGEITWDSLLPSVLQDARAQIASAQGQARVLLLGLLSAALLVLVLAAQLLVRRRSDALSTARQRGATLAGVAAELAVESILVAALGGLVGLGLTRLLAGTVGWGWSVPVLVVAAVAAPVLGARAASRGTRRVAANRSARRTAERALRVRRLALEVAVLAAAALSFVALRQRGVVGGDAATGDLTATSATTWGAVAGSLVLLRVLPLLLRGALRVTRRSSGGVAFFVAARLTVTGTRVVPVMLTVVAVAQLTFAVALAATEREGQATGSLSAVGGDARLDGPPDPVLDEVAREVGGSAGVRATAVGRVADDVRVSARGGADVVRLVVVNATDYERLLTSSELADAPQLARLRSDDTDRVPALLLGGGDGLRDEPNLRWEDATVPLEVVGTAPDVDGSLDPVLVVDSGALAAAGVVAPPTTVWAVGPGATDALEGAGRRVGEAYSLTTYRDELAERRDAALPSAMLDLSTATSLLLLALAGLGTVLAAATDAPSRAESVARLRALGLPGDALRRVLVGEVVLPVVVAGVTGLALGVGGAYAALGSLSLERLTGSPGPPAPTVPWWAALAVLVLAVCSLVVAGVEWRRARRTALARLLRT</sequence>
<feature type="transmembrane region" description="Helical" evidence="6">
    <location>
        <begin position="360"/>
        <end position="381"/>
    </location>
</feature>
<keyword evidence="5 6" id="KW-0472">Membrane</keyword>
<keyword evidence="4 6" id="KW-1133">Transmembrane helix</keyword>
<evidence type="ECO:0000256" key="1">
    <source>
        <dbReference type="ARBA" id="ARBA00004651"/>
    </source>
</evidence>
<dbReference type="InterPro" id="IPR003838">
    <property type="entry name" value="ABC3_permease_C"/>
</dbReference>
<keyword evidence="2" id="KW-1003">Cell membrane</keyword>
<dbReference type="GO" id="GO:0005886">
    <property type="term" value="C:plasma membrane"/>
    <property type="evidence" value="ECO:0007669"/>
    <property type="project" value="UniProtKB-SubCell"/>
</dbReference>
<feature type="transmembrane region" description="Helical" evidence="6">
    <location>
        <begin position="270"/>
        <end position="291"/>
    </location>
</feature>
<feature type="transmembrane region" description="Helical" evidence="6">
    <location>
        <begin position="636"/>
        <end position="663"/>
    </location>
</feature>
<dbReference type="AlphaFoldDB" id="A0A1H4WHL9"/>
<feature type="transmembrane region" description="Helical" evidence="6">
    <location>
        <begin position="595"/>
        <end position="615"/>
    </location>
</feature>
<gene>
    <name evidence="8" type="ORF">SAMN04489844_3274</name>
</gene>
<comment type="subcellular location">
    <subcellularLocation>
        <location evidence="1">Cell membrane</location>
        <topology evidence="1">Multi-pass membrane protein</topology>
    </subcellularLocation>
</comment>
<dbReference type="OrthoDB" id="3782729at2"/>
<protein>
    <submittedName>
        <fullName evidence="8">Putative ABC transport system permease protein</fullName>
    </submittedName>
</protein>
<dbReference type="RefSeq" id="WP_090970241.1">
    <property type="nucleotide sequence ID" value="NZ_FNRT01000002.1"/>
</dbReference>
<evidence type="ECO:0000256" key="2">
    <source>
        <dbReference type="ARBA" id="ARBA00022475"/>
    </source>
</evidence>
<evidence type="ECO:0000256" key="6">
    <source>
        <dbReference type="SAM" id="Phobius"/>
    </source>
</evidence>
<feature type="domain" description="ABC3 transporter permease C-terminal" evidence="7">
    <location>
        <begin position="594"/>
        <end position="704"/>
    </location>
</feature>
<feature type="transmembrane region" description="Helical" evidence="6">
    <location>
        <begin position="194"/>
        <end position="216"/>
    </location>
</feature>
<dbReference type="STRING" id="402596.SAMN04489844_3274"/>
<evidence type="ECO:0000256" key="3">
    <source>
        <dbReference type="ARBA" id="ARBA00022692"/>
    </source>
</evidence>
<dbReference type="PANTHER" id="PTHR30287:SF2">
    <property type="entry name" value="BLL1001 PROTEIN"/>
    <property type="match status" value="1"/>
</dbReference>
<evidence type="ECO:0000256" key="5">
    <source>
        <dbReference type="ARBA" id="ARBA00023136"/>
    </source>
</evidence>
<feature type="transmembrane region" description="Helical" evidence="6">
    <location>
        <begin position="683"/>
        <end position="704"/>
    </location>
</feature>
<accession>A0A1H4WHL9</accession>
<evidence type="ECO:0000259" key="7">
    <source>
        <dbReference type="Pfam" id="PF02687"/>
    </source>
</evidence>
<keyword evidence="3 6" id="KW-0812">Transmembrane</keyword>
<feature type="transmembrane region" description="Helical" evidence="6">
    <location>
        <begin position="228"/>
        <end position="249"/>
    </location>
</feature>
<feature type="transmembrane region" description="Helical" evidence="6">
    <location>
        <begin position="153"/>
        <end position="174"/>
    </location>
</feature>
<dbReference type="Proteomes" id="UP000198742">
    <property type="component" value="Unassembled WGS sequence"/>
</dbReference>
<dbReference type="InterPro" id="IPR038766">
    <property type="entry name" value="Membrane_comp_ABC_pdt"/>
</dbReference>
<evidence type="ECO:0000256" key="4">
    <source>
        <dbReference type="ARBA" id="ARBA00022989"/>
    </source>
</evidence>
<evidence type="ECO:0000313" key="8">
    <source>
        <dbReference type="EMBL" id="SEC92816.1"/>
    </source>
</evidence>
<proteinExistence type="predicted"/>
<organism evidence="8 9">
    <name type="scientific">Nocardioides exalbidus</name>
    <dbReference type="NCBI Taxonomy" id="402596"/>
    <lineage>
        <taxon>Bacteria</taxon>
        <taxon>Bacillati</taxon>
        <taxon>Actinomycetota</taxon>
        <taxon>Actinomycetes</taxon>
        <taxon>Propionibacteriales</taxon>
        <taxon>Nocardioidaceae</taxon>
        <taxon>Nocardioides</taxon>
    </lineage>
</organism>